<keyword evidence="1" id="KW-0812">Transmembrane</keyword>
<protein>
    <submittedName>
        <fullName evidence="2">Uncharacterized protein</fullName>
    </submittedName>
</protein>
<reference evidence="2" key="1">
    <citation type="submission" date="2014-09" db="EMBL/GenBank/DDBJ databases">
        <authorList>
            <person name="Magalhaes I.L.F."/>
            <person name="Oliveira U."/>
            <person name="Santos F.R."/>
            <person name="Vidigal T.H.D.A."/>
            <person name="Brescovit A.D."/>
            <person name="Santos A.J."/>
        </authorList>
    </citation>
    <scope>NUCLEOTIDE SEQUENCE</scope>
    <source>
        <tissue evidence="2">Shoot tissue taken approximately 20 cm above the soil surface</tissue>
    </source>
</reference>
<evidence type="ECO:0000256" key="1">
    <source>
        <dbReference type="SAM" id="Phobius"/>
    </source>
</evidence>
<proteinExistence type="predicted"/>
<name>A0A0A9D0I7_ARUDO</name>
<keyword evidence="1" id="KW-1133">Transmembrane helix</keyword>
<dbReference type="EMBL" id="GBRH01217707">
    <property type="protein sequence ID" value="JAD80188.1"/>
    <property type="molecule type" value="Transcribed_RNA"/>
</dbReference>
<accession>A0A0A9D0I7</accession>
<organism evidence="2">
    <name type="scientific">Arundo donax</name>
    <name type="common">Giant reed</name>
    <name type="synonym">Donax arundinaceus</name>
    <dbReference type="NCBI Taxonomy" id="35708"/>
    <lineage>
        <taxon>Eukaryota</taxon>
        <taxon>Viridiplantae</taxon>
        <taxon>Streptophyta</taxon>
        <taxon>Embryophyta</taxon>
        <taxon>Tracheophyta</taxon>
        <taxon>Spermatophyta</taxon>
        <taxon>Magnoliopsida</taxon>
        <taxon>Liliopsida</taxon>
        <taxon>Poales</taxon>
        <taxon>Poaceae</taxon>
        <taxon>PACMAD clade</taxon>
        <taxon>Arundinoideae</taxon>
        <taxon>Arundineae</taxon>
        <taxon>Arundo</taxon>
    </lineage>
</organism>
<dbReference type="AlphaFoldDB" id="A0A0A9D0I7"/>
<keyword evidence="1" id="KW-0472">Membrane</keyword>
<sequence length="89" mass="10168">MSYKKEQRGYAIFSYGRAFCCQGVQSSDSSSTCSRQQFLKSDKKLFLVSLLYISGSLGTHLRSLNLFMHLFWGEYSSNLVTLLYIVSML</sequence>
<reference evidence="2" key="2">
    <citation type="journal article" date="2015" name="Data Brief">
        <title>Shoot transcriptome of the giant reed, Arundo donax.</title>
        <authorList>
            <person name="Barrero R.A."/>
            <person name="Guerrero F.D."/>
            <person name="Moolhuijzen P."/>
            <person name="Goolsby J.A."/>
            <person name="Tidwell J."/>
            <person name="Bellgard S.E."/>
            <person name="Bellgard M.I."/>
        </authorList>
    </citation>
    <scope>NUCLEOTIDE SEQUENCE</scope>
    <source>
        <tissue evidence="2">Shoot tissue taken approximately 20 cm above the soil surface</tissue>
    </source>
</reference>
<evidence type="ECO:0000313" key="2">
    <source>
        <dbReference type="EMBL" id="JAD80188.1"/>
    </source>
</evidence>
<feature type="transmembrane region" description="Helical" evidence="1">
    <location>
        <begin position="45"/>
        <end position="61"/>
    </location>
</feature>